<accession>A0A7E5WF37</accession>
<feature type="transmembrane region" description="Helical" evidence="1">
    <location>
        <begin position="28"/>
        <end position="55"/>
    </location>
</feature>
<reference evidence="3" key="1">
    <citation type="submission" date="2025-08" db="UniProtKB">
        <authorList>
            <consortium name="RefSeq"/>
        </authorList>
    </citation>
    <scope>IDENTIFICATION</scope>
</reference>
<evidence type="ECO:0000313" key="3">
    <source>
        <dbReference type="RefSeq" id="XP_026739017.1"/>
    </source>
</evidence>
<dbReference type="GeneID" id="113501905"/>
<dbReference type="KEGG" id="tnl:113501905"/>
<evidence type="ECO:0000256" key="1">
    <source>
        <dbReference type="SAM" id="Phobius"/>
    </source>
</evidence>
<evidence type="ECO:0000313" key="2">
    <source>
        <dbReference type="Proteomes" id="UP000322000"/>
    </source>
</evidence>
<keyword evidence="1" id="KW-1133">Transmembrane helix</keyword>
<dbReference type="AlphaFoldDB" id="A0A7E5WF37"/>
<dbReference type="Proteomes" id="UP000322000">
    <property type="component" value="Chromosome 16"/>
</dbReference>
<dbReference type="RefSeq" id="XP_026739017.1">
    <property type="nucleotide sequence ID" value="XM_026883216.1"/>
</dbReference>
<dbReference type="InParanoid" id="A0A7E5WF37"/>
<protein>
    <submittedName>
        <fullName evidence="3">Uncharacterized protein LOC113501905 isoform X1</fullName>
    </submittedName>
</protein>
<organism evidence="2 3">
    <name type="scientific">Trichoplusia ni</name>
    <name type="common">Cabbage looper</name>
    <dbReference type="NCBI Taxonomy" id="7111"/>
    <lineage>
        <taxon>Eukaryota</taxon>
        <taxon>Metazoa</taxon>
        <taxon>Ecdysozoa</taxon>
        <taxon>Arthropoda</taxon>
        <taxon>Hexapoda</taxon>
        <taxon>Insecta</taxon>
        <taxon>Pterygota</taxon>
        <taxon>Neoptera</taxon>
        <taxon>Endopterygota</taxon>
        <taxon>Lepidoptera</taxon>
        <taxon>Glossata</taxon>
        <taxon>Ditrysia</taxon>
        <taxon>Noctuoidea</taxon>
        <taxon>Noctuidae</taxon>
        <taxon>Plusiinae</taxon>
        <taxon>Trichoplusia</taxon>
    </lineage>
</organism>
<dbReference type="OrthoDB" id="7490461at2759"/>
<sequence>MGCVCCSLSSFVSIVLDALERISLCTVCAMLTCCLLFTILTVMVLGIGIGYHYCFVQNSVDAMAKAAKAAGALRSGAETRRQGNVMRSVDKAVARGFAHRLARREIDTPEVASNSTDNKQQASTMPHINFTTFNVTNVTSI</sequence>
<keyword evidence="1" id="KW-0472">Membrane</keyword>
<keyword evidence="2" id="KW-1185">Reference proteome</keyword>
<keyword evidence="1" id="KW-0812">Transmembrane</keyword>
<proteinExistence type="predicted"/>
<name>A0A7E5WF37_TRINI</name>
<gene>
    <name evidence="3" type="primary">LOC113501905</name>
</gene>